<dbReference type="AlphaFoldDB" id="A0AA35X9P9"/>
<evidence type="ECO:0000256" key="1">
    <source>
        <dbReference type="SAM" id="Coils"/>
    </source>
</evidence>
<gene>
    <name evidence="2" type="ORF">GBAR_LOCUS27232</name>
</gene>
<dbReference type="Proteomes" id="UP001174909">
    <property type="component" value="Unassembled WGS sequence"/>
</dbReference>
<accession>A0AA35X9P9</accession>
<keyword evidence="1" id="KW-0175">Coiled coil</keyword>
<proteinExistence type="predicted"/>
<organism evidence="2 3">
    <name type="scientific">Geodia barretti</name>
    <name type="common">Barrett's horny sponge</name>
    <dbReference type="NCBI Taxonomy" id="519541"/>
    <lineage>
        <taxon>Eukaryota</taxon>
        <taxon>Metazoa</taxon>
        <taxon>Porifera</taxon>
        <taxon>Demospongiae</taxon>
        <taxon>Heteroscleromorpha</taxon>
        <taxon>Tetractinellida</taxon>
        <taxon>Astrophorina</taxon>
        <taxon>Geodiidae</taxon>
        <taxon>Geodia</taxon>
    </lineage>
</organism>
<evidence type="ECO:0000313" key="2">
    <source>
        <dbReference type="EMBL" id="CAI8049464.1"/>
    </source>
</evidence>
<feature type="non-terminal residue" evidence="2">
    <location>
        <position position="371"/>
    </location>
</feature>
<reference evidence="2" key="1">
    <citation type="submission" date="2023-03" db="EMBL/GenBank/DDBJ databases">
        <authorList>
            <person name="Steffen K."/>
            <person name="Cardenas P."/>
        </authorList>
    </citation>
    <scope>NUCLEOTIDE SEQUENCE</scope>
</reference>
<protein>
    <submittedName>
        <fullName evidence="2">Uncharacterized protein</fullName>
    </submittedName>
</protein>
<comment type="caution">
    <text evidence="2">The sequence shown here is derived from an EMBL/GenBank/DDBJ whole genome shotgun (WGS) entry which is preliminary data.</text>
</comment>
<keyword evidence="3" id="KW-1185">Reference proteome</keyword>
<name>A0AA35X9P9_GEOBA</name>
<dbReference type="EMBL" id="CASHTH010003795">
    <property type="protein sequence ID" value="CAI8049464.1"/>
    <property type="molecule type" value="Genomic_DNA"/>
</dbReference>
<evidence type="ECO:0000313" key="3">
    <source>
        <dbReference type="Proteomes" id="UP001174909"/>
    </source>
</evidence>
<feature type="coiled-coil region" evidence="1">
    <location>
        <begin position="46"/>
        <end position="80"/>
    </location>
</feature>
<sequence>MGPQEMSGTLESMSRLLTLEDKLRGMIRQCIHIWKISLANSYAGYLRKAKSSLQNRKQEFERERKRIKDQKALVERYNAKKGQITGLAYCEKGAKAEIETRLEERYDDVDVEAAKRLLHGRIEEMVKTLIQEMKNNVERPRKPFLPRDFEQEVKRFLEEEAERTLNTEQFNMKLEGVAAAFRESLGEMEDLEREVDDIARQILPPNWTPPDDTLRRERANRGSREEVVSDEVLKNQQLTLKDLHEKTKAPEIRIGFFKRIWNSVRNFFGMKVEEQAYERWTPEIDDALSGLKTELTVAVDSYITDTLKKWVVQEVFSPAYRNRVKCRCMALLETFEPAIGEAKSKVSNDELKLVRCPNHYCSHTCHYRPTS</sequence>